<evidence type="ECO:0000313" key="1">
    <source>
        <dbReference type="EMBL" id="OAY33095.1"/>
    </source>
</evidence>
<accession>A0A2C9URJ2</accession>
<protein>
    <submittedName>
        <fullName evidence="1">Uncharacterized protein</fullName>
    </submittedName>
</protein>
<organism evidence="1">
    <name type="scientific">Manihot esculenta</name>
    <name type="common">Cassava</name>
    <name type="synonym">Jatropha manihot</name>
    <dbReference type="NCBI Taxonomy" id="3983"/>
    <lineage>
        <taxon>Eukaryota</taxon>
        <taxon>Viridiplantae</taxon>
        <taxon>Streptophyta</taxon>
        <taxon>Embryophyta</taxon>
        <taxon>Tracheophyta</taxon>
        <taxon>Spermatophyta</taxon>
        <taxon>Magnoliopsida</taxon>
        <taxon>eudicotyledons</taxon>
        <taxon>Gunneridae</taxon>
        <taxon>Pentapetalae</taxon>
        <taxon>rosids</taxon>
        <taxon>fabids</taxon>
        <taxon>Malpighiales</taxon>
        <taxon>Euphorbiaceae</taxon>
        <taxon>Crotonoideae</taxon>
        <taxon>Manihoteae</taxon>
        <taxon>Manihot</taxon>
    </lineage>
</organism>
<gene>
    <name evidence="1" type="ORF">MANES_13G069400</name>
</gene>
<name>A0A2C9URJ2_MANES</name>
<proteinExistence type="predicted"/>
<reference evidence="1" key="1">
    <citation type="submission" date="2016-02" db="EMBL/GenBank/DDBJ databases">
        <title>WGS assembly of Manihot esculenta.</title>
        <authorList>
            <person name="Bredeson J.V."/>
            <person name="Prochnik S.E."/>
            <person name="Lyons J.B."/>
            <person name="Schmutz J."/>
            <person name="Grimwood J."/>
            <person name="Vrebalov J."/>
            <person name="Bart R.S."/>
            <person name="Amuge T."/>
            <person name="Ferguson M.E."/>
            <person name="Green R."/>
            <person name="Putnam N."/>
            <person name="Stites J."/>
            <person name="Rounsley S."/>
            <person name="Rokhsar D.S."/>
        </authorList>
    </citation>
    <scope>NUCLEOTIDE SEQUENCE [LARGE SCALE GENOMIC DNA]</scope>
    <source>
        <tissue evidence="1">Leaf</tissue>
    </source>
</reference>
<sequence>MNLSASWEANFSVQHMPCHSPHHLLFNLFPASVSSRFLLASKSLLVWSCFASSLNSGGVMKAPG</sequence>
<dbReference type="AlphaFoldDB" id="A0A2C9URJ2"/>
<dbReference type="EMBL" id="CM004399">
    <property type="protein sequence ID" value="OAY33095.1"/>
    <property type="molecule type" value="Genomic_DNA"/>
</dbReference>